<dbReference type="EMBL" id="JACEFO010000160">
    <property type="protein sequence ID" value="KAF8779688.1"/>
    <property type="molecule type" value="Genomic_DNA"/>
</dbReference>
<evidence type="ECO:0000256" key="2">
    <source>
        <dbReference type="ARBA" id="ARBA00023141"/>
    </source>
</evidence>
<evidence type="ECO:0000313" key="7">
    <source>
        <dbReference type="EMBL" id="KAF8779688.1"/>
    </source>
</evidence>
<keyword evidence="2" id="KW-0057">Aromatic amino acid biosynthesis</keyword>
<evidence type="ECO:0000256" key="3">
    <source>
        <dbReference type="ARBA" id="ARBA00023222"/>
    </source>
</evidence>
<protein>
    <recommendedName>
        <fullName evidence="6">Prephenate dehydratase domain-containing protein</fullName>
    </recommendedName>
</protein>
<sequence>MPHVHADAMAALQRGGADRAILPIESTMEGTTLRNYDLLLRHDLARLGIDRETVEDTAGAVEMLDTTAIANPCATSLYGLDVLAHGLRDESWNVTRFLLQSRPPPPVVLPVDSNAKTSIAVAHPGWLHDGAPQGALCLLLPQHQPHKAGGHQQRGRCLHRRCRRSRRHPPVMILDTKALSPLVQTEASSILVAANRPPVATNRAPAAVGRALLATNRTLESTN</sequence>
<keyword evidence="3" id="KW-0584">Phenylalanine biosynthesis</keyword>
<dbReference type="OrthoDB" id="2414662at2759"/>
<dbReference type="Gene3D" id="3.40.190.10">
    <property type="entry name" value="Periplasmic binding protein-like II"/>
    <property type="match status" value="1"/>
</dbReference>
<gene>
    <name evidence="7" type="ORF">HU200_002440</name>
</gene>
<dbReference type="PANTHER" id="PTHR21022">
    <property type="entry name" value="PREPHENATE DEHYDRATASE P PROTEIN"/>
    <property type="match status" value="1"/>
</dbReference>
<dbReference type="GO" id="GO:0009094">
    <property type="term" value="P:L-phenylalanine biosynthetic process"/>
    <property type="evidence" value="ECO:0007669"/>
    <property type="project" value="UniProtKB-KW"/>
</dbReference>
<evidence type="ECO:0000313" key="8">
    <source>
        <dbReference type="Proteomes" id="UP000636709"/>
    </source>
</evidence>
<keyword evidence="8" id="KW-1185">Reference proteome</keyword>
<evidence type="ECO:0000256" key="4">
    <source>
        <dbReference type="ARBA" id="ARBA00023239"/>
    </source>
</evidence>
<dbReference type="GO" id="GO:0009507">
    <property type="term" value="C:chloroplast"/>
    <property type="evidence" value="ECO:0007669"/>
    <property type="project" value="TreeGrafter"/>
</dbReference>
<dbReference type="AlphaFoldDB" id="A0A835KWU7"/>
<evidence type="ECO:0000259" key="6">
    <source>
        <dbReference type="Pfam" id="PF00800"/>
    </source>
</evidence>
<dbReference type="GO" id="GO:0047769">
    <property type="term" value="F:arogenate dehydratase activity"/>
    <property type="evidence" value="ECO:0007669"/>
    <property type="project" value="TreeGrafter"/>
</dbReference>
<dbReference type="Proteomes" id="UP000636709">
    <property type="component" value="Unassembled WGS sequence"/>
</dbReference>
<accession>A0A835KWU7</accession>
<name>A0A835KWU7_9POAL</name>
<evidence type="ECO:0000256" key="1">
    <source>
        <dbReference type="ARBA" id="ARBA00022605"/>
    </source>
</evidence>
<dbReference type="GO" id="GO:0004664">
    <property type="term" value="F:prephenate dehydratase activity"/>
    <property type="evidence" value="ECO:0007669"/>
    <property type="project" value="InterPro"/>
</dbReference>
<comment type="pathway">
    <text evidence="5">Amino-acid biosynthesis.</text>
</comment>
<organism evidence="7 8">
    <name type="scientific">Digitaria exilis</name>
    <dbReference type="NCBI Taxonomy" id="1010633"/>
    <lineage>
        <taxon>Eukaryota</taxon>
        <taxon>Viridiplantae</taxon>
        <taxon>Streptophyta</taxon>
        <taxon>Embryophyta</taxon>
        <taxon>Tracheophyta</taxon>
        <taxon>Spermatophyta</taxon>
        <taxon>Magnoliopsida</taxon>
        <taxon>Liliopsida</taxon>
        <taxon>Poales</taxon>
        <taxon>Poaceae</taxon>
        <taxon>PACMAD clade</taxon>
        <taxon>Panicoideae</taxon>
        <taxon>Panicodae</taxon>
        <taxon>Paniceae</taxon>
        <taxon>Anthephorinae</taxon>
        <taxon>Digitaria</taxon>
    </lineage>
</organism>
<feature type="domain" description="Prephenate dehydratase" evidence="6">
    <location>
        <begin position="48"/>
        <end position="102"/>
    </location>
</feature>
<proteinExistence type="predicted"/>
<keyword evidence="1" id="KW-0028">Amino-acid biosynthesis</keyword>
<reference evidence="7" key="1">
    <citation type="submission" date="2020-07" db="EMBL/GenBank/DDBJ databases">
        <title>Genome sequence and genetic diversity analysis of an under-domesticated orphan crop, white fonio (Digitaria exilis).</title>
        <authorList>
            <person name="Bennetzen J.L."/>
            <person name="Chen S."/>
            <person name="Ma X."/>
            <person name="Wang X."/>
            <person name="Yssel A.E.J."/>
            <person name="Chaluvadi S.R."/>
            <person name="Johnson M."/>
            <person name="Gangashetty P."/>
            <person name="Hamidou F."/>
            <person name="Sanogo M.D."/>
            <person name="Zwaenepoel A."/>
            <person name="Wallace J."/>
            <person name="Van De Peer Y."/>
            <person name="Van Deynze A."/>
        </authorList>
    </citation>
    <scope>NUCLEOTIDE SEQUENCE</scope>
    <source>
        <tissue evidence="7">Leaves</tissue>
    </source>
</reference>
<dbReference type="PANTHER" id="PTHR21022:SF17">
    <property type="entry name" value="OS10G0523700 PROTEIN"/>
    <property type="match status" value="1"/>
</dbReference>
<dbReference type="InterPro" id="IPR001086">
    <property type="entry name" value="Preph_deHydtase"/>
</dbReference>
<evidence type="ECO:0000256" key="5">
    <source>
        <dbReference type="ARBA" id="ARBA00029440"/>
    </source>
</evidence>
<dbReference type="Pfam" id="PF00800">
    <property type="entry name" value="PDT"/>
    <property type="match status" value="1"/>
</dbReference>
<comment type="caution">
    <text evidence="7">The sequence shown here is derived from an EMBL/GenBank/DDBJ whole genome shotgun (WGS) entry which is preliminary data.</text>
</comment>
<dbReference type="SUPFAM" id="SSF53850">
    <property type="entry name" value="Periplasmic binding protein-like II"/>
    <property type="match status" value="1"/>
</dbReference>
<keyword evidence="4" id="KW-0456">Lyase</keyword>